<organism evidence="10 11">
    <name type="scientific">Floridaenema evergladense BLCC-F167</name>
    <dbReference type="NCBI Taxonomy" id="3153639"/>
    <lineage>
        <taxon>Bacteria</taxon>
        <taxon>Bacillati</taxon>
        <taxon>Cyanobacteriota</taxon>
        <taxon>Cyanophyceae</taxon>
        <taxon>Oscillatoriophycideae</taxon>
        <taxon>Aerosakkonematales</taxon>
        <taxon>Aerosakkonemataceae</taxon>
        <taxon>Floridanema</taxon>
        <taxon>Floridanema evergladense</taxon>
    </lineage>
</organism>
<keyword evidence="5 9" id="KW-0812">Transmembrane</keyword>
<feature type="transmembrane region" description="Helical" evidence="9">
    <location>
        <begin position="22"/>
        <end position="41"/>
    </location>
</feature>
<dbReference type="InterPro" id="IPR007272">
    <property type="entry name" value="Sulf_transp_TsuA/YedE"/>
</dbReference>
<keyword evidence="4" id="KW-0997">Cell inner membrane</keyword>
<feature type="transmembrane region" description="Helical" evidence="9">
    <location>
        <begin position="306"/>
        <end position="328"/>
    </location>
</feature>
<evidence type="ECO:0000256" key="8">
    <source>
        <dbReference type="ARBA" id="ARBA00035655"/>
    </source>
</evidence>
<evidence type="ECO:0000256" key="4">
    <source>
        <dbReference type="ARBA" id="ARBA00022519"/>
    </source>
</evidence>
<evidence type="ECO:0000256" key="2">
    <source>
        <dbReference type="ARBA" id="ARBA00022448"/>
    </source>
</evidence>
<feature type="transmembrane region" description="Helical" evidence="9">
    <location>
        <begin position="82"/>
        <end position="101"/>
    </location>
</feature>
<name>A0ABV4WEB8_9CYAN</name>
<reference evidence="10 11" key="1">
    <citation type="submission" date="2024-09" db="EMBL/GenBank/DDBJ databases">
        <title>Floridaenema gen nov. (Aerosakkonemataceae, Aerosakkonematales ord. nov., Cyanobacteria) from benthic tropical and subtropical fresh waters, with the description of four new species.</title>
        <authorList>
            <person name="Moretto J.A."/>
            <person name="Berthold D.E."/>
            <person name="Lefler F.W."/>
            <person name="Huang I.-S."/>
            <person name="Laughinghouse H. IV."/>
        </authorList>
    </citation>
    <scope>NUCLEOTIDE SEQUENCE [LARGE SCALE GENOMIC DNA]</scope>
    <source>
        <strain evidence="10 11">BLCC-F167</strain>
    </source>
</reference>
<dbReference type="Pfam" id="PF04143">
    <property type="entry name" value="Sulf_transp"/>
    <property type="match status" value="1"/>
</dbReference>
<proteinExistence type="inferred from homology"/>
<evidence type="ECO:0000256" key="3">
    <source>
        <dbReference type="ARBA" id="ARBA00022475"/>
    </source>
</evidence>
<evidence type="ECO:0000256" key="7">
    <source>
        <dbReference type="ARBA" id="ARBA00023136"/>
    </source>
</evidence>
<evidence type="ECO:0000256" key="9">
    <source>
        <dbReference type="SAM" id="Phobius"/>
    </source>
</evidence>
<dbReference type="Proteomes" id="UP001576780">
    <property type="component" value="Unassembled WGS sequence"/>
</dbReference>
<protein>
    <submittedName>
        <fullName evidence="10">YeeE/YedE family protein</fullName>
    </submittedName>
</protein>
<evidence type="ECO:0000313" key="11">
    <source>
        <dbReference type="Proteomes" id="UP001576780"/>
    </source>
</evidence>
<comment type="caution">
    <text evidence="10">The sequence shown here is derived from an EMBL/GenBank/DDBJ whole genome shotgun (WGS) entry which is preliminary data.</text>
</comment>
<evidence type="ECO:0000256" key="1">
    <source>
        <dbReference type="ARBA" id="ARBA00004429"/>
    </source>
</evidence>
<accession>A0ABV4WEB8</accession>
<evidence type="ECO:0000313" key="10">
    <source>
        <dbReference type="EMBL" id="MFB2833425.1"/>
    </source>
</evidence>
<evidence type="ECO:0000256" key="5">
    <source>
        <dbReference type="ARBA" id="ARBA00022692"/>
    </source>
</evidence>
<comment type="subcellular location">
    <subcellularLocation>
        <location evidence="1">Cell inner membrane</location>
        <topology evidence="1">Multi-pass membrane protein</topology>
    </subcellularLocation>
</comment>
<feature type="transmembrane region" description="Helical" evidence="9">
    <location>
        <begin position="121"/>
        <end position="144"/>
    </location>
</feature>
<comment type="similarity">
    <text evidence="8">Belongs to the TsuA/YedE (TC 9.B.102) family.</text>
</comment>
<keyword evidence="2" id="KW-0813">Transport</keyword>
<gene>
    <name evidence="10" type="ORF">ACE1CA_02730</name>
</gene>
<keyword evidence="6 9" id="KW-1133">Transmembrane helix</keyword>
<sequence>MSSTTNSSNGSIISMTTRPQKLIVLIALFLLCMGAIALSNYGWRQSVLFLIGGLLGVTLYHSSFGFTSAYRKLLVNHDVQGMYAQLVMLAIATILFAPILGSGSIFGQEVRGALAPVGVQGAIGALLFGIGMQLGGACGCGTLYTIGGGSLAMLLTLITFCIGAFGASLTRQLWSTLPASSPISLGQTIGWIPAVLLQLITFLLLVKILQWWSRKKVINSDKLQFNFLNLNHRKSSFIYGPWSLFTGAVALAVLNWLTLIISGQPWRITWGFALWAAQIATWLGWNSTSSPFWNSGAGKQALSQSLLADVSSVMNIGIVLGAVLAAALAGKLVPKFSPSVGAIALTLIGGLIMGYGAFLGYGCNVSAFFGGIASTSLHGWVWIFCALVGTAIGLRLRSLFQLTK</sequence>
<dbReference type="PANTHER" id="PTHR30574:SF1">
    <property type="entry name" value="SULPHUR TRANSPORT DOMAIN-CONTAINING PROTEIN"/>
    <property type="match status" value="1"/>
</dbReference>
<feature type="transmembrane region" description="Helical" evidence="9">
    <location>
        <begin position="368"/>
        <end position="394"/>
    </location>
</feature>
<evidence type="ECO:0000256" key="6">
    <source>
        <dbReference type="ARBA" id="ARBA00022989"/>
    </source>
</evidence>
<keyword evidence="3" id="KW-1003">Cell membrane</keyword>
<feature type="transmembrane region" description="Helical" evidence="9">
    <location>
        <begin position="47"/>
        <end position="70"/>
    </location>
</feature>
<dbReference type="RefSeq" id="WP_413275886.1">
    <property type="nucleotide sequence ID" value="NZ_JBHFNT010000032.1"/>
</dbReference>
<feature type="transmembrane region" description="Helical" evidence="9">
    <location>
        <begin position="242"/>
        <end position="262"/>
    </location>
</feature>
<dbReference type="PANTHER" id="PTHR30574">
    <property type="entry name" value="INNER MEMBRANE PROTEIN YEDE"/>
    <property type="match status" value="1"/>
</dbReference>
<feature type="transmembrane region" description="Helical" evidence="9">
    <location>
        <begin position="340"/>
        <end position="361"/>
    </location>
</feature>
<keyword evidence="11" id="KW-1185">Reference proteome</keyword>
<keyword evidence="7 9" id="KW-0472">Membrane</keyword>
<feature type="transmembrane region" description="Helical" evidence="9">
    <location>
        <begin position="151"/>
        <end position="169"/>
    </location>
</feature>
<feature type="transmembrane region" description="Helical" evidence="9">
    <location>
        <begin position="189"/>
        <end position="209"/>
    </location>
</feature>
<dbReference type="EMBL" id="JBHFNT010000032">
    <property type="protein sequence ID" value="MFB2833425.1"/>
    <property type="molecule type" value="Genomic_DNA"/>
</dbReference>